<keyword evidence="3" id="KW-1185">Reference proteome</keyword>
<organism evidence="2 3">
    <name type="scientific">Schleiferilactobacillus shenzhenensis LY-73</name>
    <dbReference type="NCBI Taxonomy" id="1231336"/>
    <lineage>
        <taxon>Bacteria</taxon>
        <taxon>Bacillati</taxon>
        <taxon>Bacillota</taxon>
        <taxon>Bacilli</taxon>
        <taxon>Lactobacillales</taxon>
        <taxon>Lactobacillaceae</taxon>
        <taxon>Schleiferilactobacillus</taxon>
    </lineage>
</organism>
<evidence type="ECO:0000313" key="2">
    <source>
        <dbReference type="EMBL" id="ERL64637.1"/>
    </source>
</evidence>
<accession>U4TT41</accession>
<evidence type="ECO:0000259" key="1">
    <source>
        <dbReference type="Pfam" id="PF00149"/>
    </source>
</evidence>
<name>U4TT41_9LACO</name>
<dbReference type="InterPro" id="IPR051918">
    <property type="entry name" value="STPP_CPPED1"/>
</dbReference>
<dbReference type="InterPro" id="IPR004843">
    <property type="entry name" value="Calcineurin-like_PHP"/>
</dbReference>
<dbReference type="Proteomes" id="UP000030647">
    <property type="component" value="Unassembled WGS sequence"/>
</dbReference>
<protein>
    <recommendedName>
        <fullName evidence="1">Calcineurin-like phosphoesterase domain-containing protein</fullName>
    </recommendedName>
</protein>
<reference evidence="3" key="1">
    <citation type="journal article" date="2013" name="Genome Announc.">
        <title>Whole-Genome Sequencing of Lactobacillus shenzhenensis Strain LY-73T.</title>
        <authorList>
            <person name="Lin Z."/>
            <person name="Liu Z."/>
            <person name="Yang R."/>
            <person name="Zou Y."/>
            <person name="Wan D."/>
            <person name="Chen J."/>
            <person name="Guo M."/>
            <person name="Zhao J."/>
            <person name="Fang C."/>
            <person name="Yang R."/>
            <person name="Liu F."/>
        </authorList>
    </citation>
    <scope>NUCLEOTIDE SEQUENCE [LARGE SCALE GENOMIC DNA]</scope>
    <source>
        <strain evidence="3">LY-73</strain>
    </source>
</reference>
<dbReference type="PANTHER" id="PTHR43143">
    <property type="entry name" value="METALLOPHOSPHOESTERASE, CALCINEURIN SUPERFAMILY"/>
    <property type="match status" value="1"/>
</dbReference>
<dbReference type="SUPFAM" id="SSF56300">
    <property type="entry name" value="Metallo-dependent phosphatases"/>
    <property type="match status" value="1"/>
</dbReference>
<dbReference type="Pfam" id="PF00149">
    <property type="entry name" value="Metallophos"/>
    <property type="match status" value="1"/>
</dbReference>
<gene>
    <name evidence="2" type="ORF">L248_0694</name>
</gene>
<proteinExistence type="predicted"/>
<dbReference type="eggNOG" id="ENOG5033II5">
    <property type="taxonomic scope" value="Bacteria"/>
</dbReference>
<dbReference type="HOGENOM" id="CLU_679328_0_0_9"/>
<dbReference type="STRING" id="1231336.L248_0694"/>
<dbReference type="InterPro" id="IPR029052">
    <property type="entry name" value="Metallo-depent_PP-like"/>
</dbReference>
<dbReference type="EMBL" id="KI271594">
    <property type="protein sequence ID" value="ERL64637.1"/>
    <property type="molecule type" value="Genomic_DNA"/>
</dbReference>
<dbReference type="Gene3D" id="3.60.21.10">
    <property type="match status" value="1"/>
</dbReference>
<evidence type="ECO:0000313" key="3">
    <source>
        <dbReference type="Proteomes" id="UP000030647"/>
    </source>
</evidence>
<dbReference type="GO" id="GO:0016787">
    <property type="term" value="F:hydrolase activity"/>
    <property type="evidence" value="ECO:0007669"/>
    <property type="project" value="InterPro"/>
</dbReference>
<feature type="domain" description="Calcineurin-like phosphoesterase" evidence="1">
    <location>
        <begin position="53"/>
        <end position="272"/>
    </location>
</feature>
<sequence length="394" mass="44235">MNGGYGMVFRKGNSRTTDTDDLGTAPRPWVASALAPFQEQLAALARPGETASLAVITDTHYKSGFDATYYGINGLQHVTEFMANVANQPGIDAYAHLGDLIDGSESGPADQQHLREMVAALSQPVGKPFYIAKGNHDDNDKFDEHQVARRASFQANTFADIVFQADYRQPQLQRFSQRYGVAWLDVGPVRFLFINTSDVPYRLNRFGIKKYDVKLNLAVRQGQMAEIIQILQMSGDKAIIVCGHGNLLKANHKDGLHHNGRTLHELFRAFNLQARGTVATHGRNADFQINLPFDFTRVRNARITAYVCGHRHTEQTFVDHDIRYLLLNCSALMGRNHQLTTKYNARWDRRYGETNEYAGYALVADPAARQLSVLGYGAATPLRQFAMWFPEPRN</sequence>
<dbReference type="PANTHER" id="PTHR43143:SF1">
    <property type="entry name" value="SERINE_THREONINE-PROTEIN PHOSPHATASE CPPED1"/>
    <property type="match status" value="1"/>
</dbReference>
<dbReference type="OrthoDB" id="2323337at2"/>
<dbReference type="AlphaFoldDB" id="U4TT41"/>